<organism evidence="1 3">
    <name type="scientific">Rotaria sordida</name>
    <dbReference type="NCBI Taxonomy" id="392033"/>
    <lineage>
        <taxon>Eukaryota</taxon>
        <taxon>Metazoa</taxon>
        <taxon>Spiralia</taxon>
        <taxon>Gnathifera</taxon>
        <taxon>Rotifera</taxon>
        <taxon>Eurotatoria</taxon>
        <taxon>Bdelloidea</taxon>
        <taxon>Philodinida</taxon>
        <taxon>Philodinidae</taxon>
        <taxon>Rotaria</taxon>
    </lineage>
</organism>
<dbReference type="AlphaFoldDB" id="A0A813QJD3"/>
<dbReference type="Gene3D" id="2.60.40.10">
    <property type="entry name" value="Immunoglobulins"/>
    <property type="match status" value="1"/>
</dbReference>
<dbReference type="InterPro" id="IPR003961">
    <property type="entry name" value="FN3_dom"/>
</dbReference>
<accession>A0A813QJD3</accession>
<evidence type="ECO:0008006" key="4">
    <source>
        <dbReference type="Google" id="ProtNLM"/>
    </source>
</evidence>
<dbReference type="Proteomes" id="UP000663870">
    <property type="component" value="Unassembled WGS sequence"/>
</dbReference>
<dbReference type="InterPro" id="IPR036116">
    <property type="entry name" value="FN3_sf"/>
</dbReference>
<dbReference type="Proteomes" id="UP000663854">
    <property type="component" value="Unassembled WGS sequence"/>
</dbReference>
<sequence>MLFSYSTKQIKKFNCKLLDIDQCELVLKQSDNDSDLLLIGYCVGKCEQRQAASSNEIYSISIEERKTIINKLIRSAKYRFRVCAENKCCRSEPCETIEPIVFQSSFGNILF</sequence>
<dbReference type="InterPro" id="IPR013783">
    <property type="entry name" value="Ig-like_fold"/>
</dbReference>
<proteinExistence type="predicted"/>
<name>A0A813QJD3_9BILA</name>
<keyword evidence="3" id="KW-1185">Reference proteome</keyword>
<comment type="caution">
    <text evidence="1">The sequence shown here is derived from an EMBL/GenBank/DDBJ whole genome shotgun (WGS) entry which is preliminary data.</text>
</comment>
<dbReference type="EMBL" id="CAJNOH010000056">
    <property type="protein sequence ID" value="CAF0819209.1"/>
    <property type="molecule type" value="Genomic_DNA"/>
</dbReference>
<reference evidence="1" key="1">
    <citation type="submission" date="2021-02" db="EMBL/GenBank/DDBJ databases">
        <authorList>
            <person name="Nowell W R."/>
        </authorList>
    </citation>
    <scope>NUCLEOTIDE SEQUENCE</scope>
</reference>
<evidence type="ECO:0000313" key="2">
    <source>
        <dbReference type="EMBL" id="CAF0819209.1"/>
    </source>
</evidence>
<protein>
    <recommendedName>
        <fullName evidence="4">Fibronectin type-III domain-containing protein</fullName>
    </recommendedName>
</protein>
<dbReference type="CDD" id="cd00063">
    <property type="entry name" value="FN3"/>
    <property type="match status" value="1"/>
</dbReference>
<dbReference type="EMBL" id="CAJNOL010000031">
    <property type="protein sequence ID" value="CAF0767462.1"/>
    <property type="molecule type" value="Genomic_DNA"/>
</dbReference>
<dbReference type="SUPFAM" id="SSF49265">
    <property type="entry name" value="Fibronectin type III"/>
    <property type="match status" value="1"/>
</dbReference>
<evidence type="ECO:0000313" key="3">
    <source>
        <dbReference type="Proteomes" id="UP000663870"/>
    </source>
</evidence>
<gene>
    <name evidence="1" type="ORF">JXQ802_LOCUS2536</name>
    <name evidence="2" type="ORF">PYM288_LOCUS5494</name>
</gene>
<evidence type="ECO:0000313" key="1">
    <source>
        <dbReference type="EMBL" id="CAF0767462.1"/>
    </source>
</evidence>